<dbReference type="EMBL" id="KK198763">
    <property type="protein sequence ID" value="KCW48974.1"/>
    <property type="molecule type" value="Genomic_DNA"/>
</dbReference>
<sequence length="117" mass="13683">MAEEEGPKRLLVLLKSIRGLQWPNCWLLDRRQKQLRWLSWGRRGHGFASWKTSRTKVAGKRSSSLNADQAWRLGPNDEESPRRSSLDAWTAKQLRQFSLVFDGLRCWPKKRQLSHVG</sequence>
<accession>A0A059A5I3</accession>
<reference evidence="1" key="1">
    <citation type="submission" date="2013-07" db="EMBL/GenBank/DDBJ databases">
        <title>The genome of Eucalyptus grandis.</title>
        <authorList>
            <person name="Schmutz J."/>
            <person name="Hayes R."/>
            <person name="Myburg A."/>
            <person name="Tuskan G."/>
            <person name="Grattapaglia D."/>
            <person name="Rokhsar D.S."/>
        </authorList>
    </citation>
    <scope>NUCLEOTIDE SEQUENCE</scope>
    <source>
        <tissue evidence="1">Leaf extractions</tissue>
    </source>
</reference>
<gene>
    <name evidence="1" type="ORF">EUGRSUZ_K02587</name>
</gene>
<dbReference type="AlphaFoldDB" id="A0A059A5I3"/>
<organism evidence="1">
    <name type="scientific">Eucalyptus grandis</name>
    <name type="common">Flooded gum</name>
    <dbReference type="NCBI Taxonomy" id="71139"/>
    <lineage>
        <taxon>Eukaryota</taxon>
        <taxon>Viridiplantae</taxon>
        <taxon>Streptophyta</taxon>
        <taxon>Embryophyta</taxon>
        <taxon>Tracheophyta</taxon>
        <taxon>Spermatophyta</taxon>
        <taxon>Magnoliopsida</taxon>
        <taxon>eudicotyledons</taxon>
        <taxon>Gunneridae</taxon>
        <taxon>Pentapetalae</taxon>
        <taxon>rosids</taxon>
        <taxon>malvids</taxon>
        <taxon>Myrtales</taxon>
        <taxon>Myrtaceae</taxon>
        <taxon>Myrtoideae</taxon>
        <taxon>Eucalypteae</taxon>
        <taxon>Eucalyptus</taxon>
    </lineage>
</organism>
<proteinExistence type="predicted"/>
<evidence type="ECO:0000313" key="1">
    <source>
        <dbReference type="EMBL" id="KCW48974.1"/>
    </source>
</evidence>
<dbReference type="InParanoid" id="A0A059A5I3"/>
<protein>
    <submittedName>
        <fullName evidence="1">Uncharacterized protein</fullName>
    </submittedName>
</protein>
<dbReference type="Gramene" id="KCW48974">
    <property type="protein sequence ID" value="KCW48974"/>
    <property type="gene ID" value="EUGRSUZ_K02587"/>
</dbReference>
<name>A0A059A5I3_EUCGR</name>